<dbReference type="Pfam" id="PF08241">
    <property type="entry name" value="Methyltransf_11"/>
    <property type="match status" value="1"/>
</dbReference>
<dbReference type="PANTHER" id="PTHR45445">
    <property type="match status" value="1"/>
</dbReference>
<organism evidence="2 3">
    <name type="scientific">Limnobacter litoralis</name>
    <dbReference type="NCBI Taxonomy" id="481366"/>
    <lineage>
        <taxon>Bacteria</taxon>
        <taxon>Pseudomonadati</taxon>
        <taxon>Pseudomonadota</taxon>
        <taxon>Betaproteobacteria</taxon>
        <taxon>Burkholderiales</taxon>
        <taxon>Burkholderiaceae</taxon>
        <taxon>Limnobacter</taxon>
    </lineage>
</organism>
<comment type="caution">
    <text evidence="2">The sequence shown here is derived from an EMBL/GenBank/DDBJ whole genome shotgun (WGS) entry which is preliminary data.</text>
</comment>
<gene>
    <name evidence="2" type="ORF">GCM10007875_03160</name>
</gene>
<dbReference type="RefSeq" id="WP_284279564.1">
    <property type="nucleotide sequence ID" value="NZ_BSOJ01000006.1"/>
</dbReference>
<evidence type="ECO:0000313" key="2">
    <source>
        <dbReference type="EMBL" id="GLR25228.1"/>
    </source>
</evidence>
<dbReference type="SUPFAM" id="SSF53335">
    <property type="entry name" value="S-adenosyl-L-methionine-dependent methyltransferases"/>
    <property type="match status" value="1"/>
</dbReference>
<dbReference type="InterPro" id="IPR013216">
    <property type="entry name" value="Methyltransf_11"/>
</dbReference>
<dbReference type="PANTHER" id="PTHR45445:SF2">
    <property type="entry name" value="METHYLTRANSFERASE TYPE 11 DOMAIN-CONTAINING PROTEIN"/>
    <property type="match status" value="1"/>
</dbReference>
<protein>
    <recommendedName>
        <fullName evidence="1">Methyltransferase type 11 domain-containing protein</fullName>
    </recommendedName>
</protein>
<dbReference type="Gene3D" id="3.40.50.150">
    <property type="entry name" value="Vaccinia Virus protein VP39"/>
    <property type="match status" value="1"/>
</dbReference>
<reference evidence="3" key="1">
    <citation type="journal article" date="2019" name="Int. J. Syst. Evol. Microbiol.">
        <title>The Global Catalogue of Microorganisms (GCM) 10K type strain sequencing project: providing services to taxonomists for standard genome sequencing and annotation.</title>
        <authorList>
            <consortium name="The Broad Institute Genomics Platform"/>
            <consortium name="The Broad Institute Genome Sequencing Center for Infectious Disease"/>
            <person name="Wu L."/>
            <person name="Ma J."/>
        </authorList>
    </citation>
    <scope>NUCLEOTIDE SEQUENCE [LARGE SCALE GENOMIC DNA]</scope>
    <source>
        <strain evidence="3">NBRC 105857</strain>
    </source>
</reference>
<dbReference type="Proteomes" id="UP001156664">
    <property type="component" value="Unassembled WGS sequence"/>
</dbReference>
<sequence>MSNPYETDELVNQYLAFHYGPTYFEVPNYAVHCADICLGLMQGRSTRRALDLGCAVGRSTFELARGFESVVGIDLSSRFVESARALQEGAVLPYFLHDEGVLGHAAKASLSDLGLIDMGRKVRFEQGDACQLRAGLGQFDLVFAGNLIDRVANPAAFLDTLQDVVNPGGLLVISSPYTLLDEYTPRENWLGGVVVDGQSRTMLQGMTQALAPAFVPLGSPQDVPFVIRETARKYQHSIAQLTVWARV</sequence>
<dbReference type="InterPro" id="IPR027625">
    <property type="entry name" value="OvoA_Cterm"/>
</dbReference>
<keyword evidence="3" id="KW-1185">Reference proteome</keyword>
<name>A0ABQ5YQM5_9BURK</name>
<dbReference type="EMBL" id="BSOJ01000006">
    <property type="protein sequence ID" value="GLR25228.1"/>
    <property type="molecule type" value="Genomic_DNA"/>
</dbReference>
<dbReference type="CDD" id="cd02440">
    <property type="entry name" value="AdoMet_MTases"/>
    <property type="match status" value="1"/>
</dbReference>
<evidence type="ECO:0000313" key="3">
    <source>
        <dbReference type="Proteomes" id="UP001156664"/>
    </source>
</evidence>
<dbReference type="NCBIfam" id="TIGR04345">
    <property type="entry name" value="ovoA_Cterm"/>
    <property type="match status" value="1"/>
</dbReference>
<dbReference type="InterPro" id="IPR029063">
    <property type="entry name" value="SAM-dependent_MTases_sf"/>
</dbReference>
<feature type="domain" description="Methyltransferase type 11" evidence="1">
    <location>
        <begin position="50"/>
        <end position="173"/>
    </location>
</feature>
<proteinExistence type="predicted"/>
<accession>A0ABQ5YQM5</accession>
<evidence type="ECO:0000259" key="1">
    <source>
        <dbReference type="Pfam" id="PF08241"/>
    </source>
</evidence>